<dbReference type="AlphaFoldDB" id="A0A174RPN6"/>
<dbReference type="PROSITE" id="PS50943">
    <property type="entry name" value="HTH_CROC1"/>
    <property type="match status" value="1"/>
</dbReference>
<feature type="domain" description="HTH cro/C1-type" evidence="1">
    <location>
        <begin position="5"/>
        <end position="57"/>
    </location>
</feature>
<proteinExistence type="predicted"/>
<reference evidence="2 3" key="1">
    <citation type="submission" date="2015-09" db="EMBL/GenBank/DDBJ databases">
        <authorList>
            <consortium name="Pathogen Informatics"/>
        </authorList>
    </citation>
    <scope>NUCLEOTIDE SEQUENCE [LARGE SCALE GENOMIC DNA]</scope>
    <source>
        <strain evidence="2 3">2789STDY5834946</strain>
    </source>
</reference>
<dbReference type="GO" id="GO:0003677">
    <property type="term" value="F:DNA binding"/>
    <property type="evidence" value="ECO:0007669"/>
    <property type="project" value="InterPro"/>
</dbReference>
<dbReference type="EMBL" id="CZBL01000003">
    <property type="protein sequence ID" value="CUP85135.1"/>
    <property type="molecule type" value="Genomic_DNA"/>
</dbReference>
<dbReference type="SMART" id="SM00530">
    <property type="entry name" value="HTH_XRE"/>
    <property type="match status" value="1"/>
</dbReference>
<evidence type="ECO:0000259" key="1">
    <source>
        <dbReference type="PROSITE" id="PS50943"/>
    </source>
</evidence>
<dbReference type="InterPro" id="IPR010982">
    <property type="entry name" value="Lambda_DNA-bd_dom_sf"/>
</dbReference>
<dbReference type="SUPFAM" id="SSF47413">
    <property type="entry name" value="lambda repressor-like DNA-binding domains"/>
    <property type="match status" value="1"/>
</dbReference>
<sequence length="78" mass="8935">MNYRIKEVCRRKGLMMKDLAEKLGMTEVGLSKSLNGNPTVSRLEEIAKVLDVDFMELFEREDGTITCPNCGKKFKMMD</sequence>
<protein>
    <submittedName>
        <fullName evidence="2">Regulatory protein</fullName>
    </submittedName>
</protein>
<evidence type="ECO:0000313" key="3">
    <source>
        <dbReference type="Proteomes" id="UP000095725"/>
    </source>
</evidence>
<dbReference type="RefSeq" id="WP_055256039.1">
    <property type="nucleotide sequence ID" value="NZ_CP081920.1"/>
</dbReference>
<dbReference type="CDD" id="cd00093">
    <property type="entry name" value="HTH_XRE"/>
    <property type="match status" value="1"/>
</dbReference>
<gene>
    <name evidence="2" type="primary">sinR_2</name>
    <name evidence="2" type="ORF">ERS852558_01157</name>
</gene>
<name>A0A174RPN6_9BACE</name>
<organism evidence="2 3">
    <name type="scientific">Bacteroides caccae</name>
    <dbReference type="NCBI Taxonomy" id="47678"/>
    <lineage>
        <taxon>Bacteria</taxon>
        <taxon>Pseudomonadati</taxon>
        <taxon>Bacteroidota</taxon>
        <taxon>Bacteroidia</taxon>
        <taxon>Bacteroidales</taxon>
        <taxon>Bacteroidaceae</taxon>
        <taxon>Bacteroides</taxon>
    </lineage>
</organism>
<evidence type="ECO:0000313" key="2">
    <source>
        <dbReference type="EMBL" id="CUP85135.1"/>
    </source>
</evidence>
<dbReference type="Proteomes" id="UP000095725">
    <property type="component" value="Unassembled WGS sequence"/>
</dbReference>
<dbReference type="Pfam" id="PF13443">
    <property type="entry name" value="HTH_26"/>
    <property type="match status" value="1"/>
</dbReference>
<dbReference type="InterPro" id="IPR001387">
    <property type="entry name" value="Cro/C1-type_HTH"/>
</dbReference>
<dbReference type="Gene3D" id="1.10.260.40">
    <property type="entry name" value="lambda repressor-like DNA-binding domains"/>
    <property type="match status" value="1"/>
</dbReference>
<accession>A0A174RPN6</accession>